<keyword evidence="3" id="KW-1185">Reference proteome</keyword>
<feature type="chain" id="PRO_5025585723" description="DUF1748-domain-containing protein" evidence="1">
    <location>
        <begin position="25"/>
        <end position="91"/>
    </location>
</feature>
<evidence type="ECO:0000313" key="3">
    <source>
        <dbReference type="Proteomes" id="UP000800036"/>
    </source>
</evidence>
<evidence type="ECO:0000256" key="1">
    <source>
        <dbReference type="SAM" id="SignalP"/>
    </source>
</evidence>
<name>A0A6A5UQR8_9PLEO</name>
<reference evidence="2" key="1">
    <citation type="journal article" date="2020" name="Stud. Mycol.">
        <title>101 Dothideomycetes genomes: a test case for predicting lifestyles and emergence of pathogens.</title>
        <authorList>
            <person name="Haridas S."/>
            <person name="Albert R."/>
            <person name="Binder M."/>
            <person name="Bloem J."/>
            <person name="Labutti K."/>
            <person name="Salamov A."/>
            <person name="Andreopoulos B."/>
            <person name="Baker S."/>
            <person name="Barry K."/>
            <person name="Bills G."/>
            <person name="Bluhm B."/>
            <person name="Cannon C."/>
            <person name="Castanera R."/>
            <person name="Culley D."/>
            <person name="Daum C."/>
            <person name="Ezra D."/>
            <person name="Gonzalez J."/>
            <person name="Henrissat B."/>
            <person name="Kuo A."/>
            <person name="Liang C."/>
            <person name="Lipzen A."/>
            <person name="Lutzoni F."/>
            <person name="Magnuson J."/>
            <person name="Mondo S."/>
            <person name="Nolan M."/>
            <person name="Ohm R."/>
            <person name="Pangilinan J."/>
            <person name="Park H.-J."/>
            <person name="Ramirez L."/>
            <person name="Alfaro M."/>
            <person name="Sun H."/>
            <person name="Tritt A."/>
            <person name="Yoshinaga Y."/>
            <person name="Zwiers L.-H."/>
            <person name="Turgeon B."/>
            <person name="Goodwin S."/>
            <person name="Spatafora J."/>
            <person name="Crous P."/>
            <person name="Grigoriev I."/>
        </authorList>
    </citation>
    <scope>NUCLEOTIDE SEQUENCE</scope>
    <source>
        <strain evidence="2">CBS 107.79</strain>
    </source>
</reference>
<protein>
    <recommendedName>
        <fullName evidence="4">DUF1748-domain-containing protein</fullName>
    </recommendedName>
</protein>
<gene>
    <name evidence="2" type="ORF">BU23DRAFT_289636</name>
</gene>
<organism evidence="2 3">
    <name type="scientific">Bimuria novae-zelandiae CBS 107.79</name>
    <dbReference type="NCBI Taxonomy" id="1447943"/>
    <lineage>
        <taxon>Eukaryota</taxon>
        <taxon>Fungi</taxon>
        <taxon>Dikarya</taxon>
        <taxon>Ascomycota</taxon>
        <taxon>Pezizomycotina</taxon>
        <taxon>Dothideomycetes</taxon>
        <taxon>Pleosporomycetidae</taxon>
        <taxon>Pleosporales</taxon>
        <taxon>Massarineae</taxon>
        <taxon>Didymosphaeriaceae</taxon>
        <taxon>Bimuria</taxon>
    </lineage>
</organism>
<evidence type="ECO:0008006" key="4">
    <source>
        <dbReference type="Google" id="ProtNLM"/>
    </source>
</evidence>
<keyword evidence="1" id="KW-0732">Signal</keyword>
<feature type="signal peptide" evidence="1">
    <location>
        <begin position="1"/>
        <end position="24"/>
    </location>
</feature>
<evidence type="ECO:0000313" key="2">
    <source>
        <dbReference type="EMBL" id="KAF1967543.1"/>
    </source>
</evidence>
<dbReference type="EMBL" id="ML976731">
    <property type="protein sequence ID" value="KAF1967543.1"/>
    <property type="molecule type" value="Genomic_DNA"/>
</dbReference>
<dbReference type="Proteomes" id="UP000800036">
    <property type="component" value="Unassembled WGS sequence"/>
</dbReference>
<proteinExistence type="predicted"/>
<accession>A0A6A5UQR8</accession>
<sequence>MHTALSHHLISFLTLIGSFVYSRASLFTFDRCVGPALRIRYNRRARNEQKRRFVRHANYPVTLFGDRLFEQSPDGIRRHRGGVPHCASSSN</sequence>
<dbReference type="AlphaFoldDB" id="A0A6A5UQR8"/>